<organism evidence="1 2">
    <name type="scientific">Paraburkholderia humisilvae</name>
    <dbReference type="NCBI Taxonomy" id="627669"/>
    <lineage>
        <taxon>Bacteria</taxon>
        <taxon>Pseudomonadati</taxon>
        <taxon>Pseudomonadota</taxon>
        <taxon>Betaproteobacteria</taxon>
        <taxon>Burkholderiales</taxon>
        <taxon>Burkholderiaceae</taxon>
        <taxon>Paraburkholderia</taxon>
    </lineage>
</organism>
<evidence type="ECO:0000313" key="1">
    <source>
        <dbReference type="EMBL" id="CAB3766993.1"/>
    </source>
</evidence>
<evidence type="ECO:0000313" key="2">
    <source>
        <dbReference type="Proteomes" id="UP000494363"/>
    </source>
</evidence>
<dbReference type="EMBL" id="CADIKH010000031">
    <property type="protein sequence ID" value="CAB3766993.1"/>
    <property type="molecule type" value="Genomic_DNA"/>
</dbReference>
<dbReference type="AlphaFoldDB" id="A0A6J5EL93"/>
<proteinExistence type="predicted"/>
<protein>
    <submittedName>
        <fullName evidence="1">Uncharacterized protein</fullName>
    </submittedName>
</protein>
<reference evidence="1 2" key="1">
    <citation type="submission" date="2020-04" db="EMBL/GenBank/DDBJ databases">
        <authorList>
            <person name="De Canck E."/>
        </authorList>
    </citation>
    <scope>NUCLEOTIDE SEQUENCE [LARGE SCALE GENOMIC DNA]</scope>
    <source>
        <strain evidence="1 2">LMG 29542</strain>
    </source>
</reference>
<sequence>MMPSRGAVRCGGSRGWGGALLKKAAALHGGRHCSDQASAIPNDVQERIVPCRPFHH</sequence>
<dbReference type="Proteomes" id="UP000494363">
    <property type="component" value="Unassembled WGS sequence"/>
</dbReference>
<accession>A0A6J5EL93</accession>
<keyword evidence="2" id="KW-1185">Reference proteome</keyword>
<name>A0A6J5EL93_9BURK</name>
<gene>
    <name evidence="1" type="ORF">LMG29542_05497</name>
</gene>